<protein>
    <submittedName>
        <fullName evidence="1">Uncharacterized protein</fullName>
    </submittedName>
</protein>
<accession>A0A8S5UH29</accession>
<proteinExistence type="predicted"/>
<evidence type="ECO:0000313" key="1">
    <source>
        <dbReference type="EMBL" id="DAF93698.1"/>
    </source>
</evidence>
<reference evidence="1" key="1">
    <citation type="journal article" date="2021" name="Proc. Natl. Acad. Sci. U.S.A.">
        <title>A Catalog of Tens of Thousands of Viruses from Human Metagenomes Reveals Hidden Associations with Chronic Diseases.</title>
        <authorList>
            <person name="Tisza M.J."/>
            <person name="Buck C.B."/>
        </authorList>
    </citation>
    <scope>NUCLEOTIDE SEQUENCE</scope>
    <source>
        <strain evidence="1">Ctshb19</strain>
    </source>
</reference>
<organism evidence="1">
    <name type="scientific">Myoviridae sp. ctshb19</name>
    <dbReference type="NCBI Taxonomy" id="2825194"/>
    <lineage>
        <taxon>Viruses</taxon>
        <taxon>Duplodnaviria</taxon>
        <taxon>Heunggongvirae</taxon>
        <taxon>Uroviricota</taxon>
        <taxon>Caudoviricetes</taxon>
    </lineage>
</organism>
<sequence>MTISRAKLEQIQADEETLNRFIEMLEHGYSWLSAKCMHALGGVTGEEEPEEDDEEKPDVEFDLPDEDMRRALIQIKAQDITAFDAPRFDQDDNEYFEEEVVVDPDNPNEPEKRREKVDIAIKSLYKMIKQLTHPDKLLKYSADDKVKLIAIFHESTEFMEDDNIEAMVFCYVKIRLIQNEPHKIPGYIEDYVRDRHKQILRHMANLMAKPFTQAILEWRDGNYNVAIVLFKHYLKEKARLDELERQRTESDDEFFS</sequence>
<name>A0A8S5UH29_9CAUD</name>
<dbReference type="EMBL" id="BK016086">
    <property type="protein sequence ID" value="DAF93698.1"/>
    <property type="molecule type" value="Genomic_DNA"/>
</dbReference>